<keyword evidence="4" id="KW-1185">Reference proteome</keyword>
<accession>A0ABY5P9R9</accession>
<reference evidence="3 4" key="1">
    <citation type="submission" date="2022-08" db="EMBL/GenBank/DDBJ databases">
        <title>Aerococcaceae sp. nov isolated from spoiled eye mask.</title>
        <authorList>
            <person name="Zhou G."/>
            <person name="Xie X.-B."/>
            <person name="Shi Q.-S."/>
            <person name="Wang Y.-S."/>
            <person name="Wen X."/>
            <person name="Peng H."/>
            <person name="Yang X.-J."/>
            <person name="Tao H.-B."/>
            <person name="Huang X.-M."/>
        </authorList>
    </citation>
    <scope>NUCLEOTIDE SEQUENCE [LARGE SCALE GENOMIC DNA]</scope>
    <source>
        <strain evidence="4">DM20194951</strain>
    </source>
</reference>
<dbReference type="Pfam" id="PF00724">
    <property type="entry name" value="Oxidored_FMN"/>
    <property type="match status" value="1"/>
</dbReference>
<dbReference type="Gene3D" id="3.20.20.70">
    <property type="entry name" value="Aldolase class I"/>
    <property type="match status" value="1"/>
</dbReference>
<organism evidence="3 4">
    <name type="scientific">Fundicoccus culcitae</name>
    <dbReference type="NCBI Taxonomy" id="2969821"/>
    <lineage>
        <taxon>Bacteria</taxon>
        <taxon>Bacillati</taxon>
        <taxon>Bacillota</taxon>
        <taxon>Bacilli</taxon>
        <taxon>Lactobacillales</taxon>
        <taxon>Aerococcaceae</taxon>
        <taxon>Fundicoccus</taxon>
    </lineage>
</organism>
<feature type="domain" description="NADH:flavin oxidoreductase/NADH oxidase N-terminal" evidence="2">
    <location>
        <begin position="14"/>
        <end position="99"/>
    </location>
</feature>
<gene>
    <name evidence="3" type="ORF">NRE15_06815</name>
</gene>
<dbReference type="InterPro" id="IPR013785">
    <property type="entry name" value="Aldolase_TIM"/>
</dbReference>
<evidence type="ECO:0000313" key="3">
    <source>
        <dbReference type="EMBL" id="UUX35350.1"/>
    </source>
</evidence>
<name>A0ABY5P9R9_9LACT</name>
<dbReference type="InterPro" id="IPR001155">
    <property type="entry name" value="OxRdtase_FMN_N"/>
</dbReference>
<sequence>MSNKYHRLFEAPAFPNGVTLDSRFVMSPMVIDGSSYEGDVQADDLRFFERRAQTAAMLITGATTVSEYGNAFGYGLGNYRDDQLEGLTRLAEAMKSKGGESDDTALSSWSPSGLYV</sequence>
<feature type="compositionally biased region" description="Polar residues" evidence="1">
    <location>
        <begin position="104"/>
        <end position="116"/>
    </location>
</feature>
<evidence type="ECO:0000313" key="4">
    <source>
        <dbReference type="Proteomes" id="UP001315967"/>
    </source>
</evidence>
<feature type="region of interest" description="Disordered" evidence="1">
    <location>
        <begin position="94"/>
        <end position="116"/>
    </location>
</feature>
<dbReference type="SUPFAM" id="SSF51395">
    <property type="entry name" value="FMN-linked oxidoreductases"/>
    <property type="match status" value="1"/>
</dbReference>
<protein>
    <recommendedName>
        <fullName evidence="2">NADH:flavin oxidoreductase/NADH oxidase N-terminal domain-containing protein</fullName>
    </recommendedName>
</protein>
<evidence type="ECO:0000256" key="1">
    <source>
        <dbReference type="SAM" id="MobiDB-lite"/>
    </source>
</evidence>
<proteinExistence type="predicted"/>
<dbReference type="EMBL" id="CP102453">
    <property type="protein sequence ID" value="UUX35350.1"/>
    <property type="molecule type" value="Genomic_DNA"/>
</dbReference>
<dbReference type="RefSeq" id="WP_313794838.1">
    <property type="nucleotide sequence ID" value="NZ_CP102453.1"/>
</dbReference>
<dbReference type="Proteomes" id="UP001315967">
    <property type="component" value="Chromosome"/>
</dbReference>
<evidence type="ECO:0000259" key="2">
    <source>
        <dbReference type="Pfam" id="PF00724"/>
    </source>
</evidence>